<feature type="region of interest" description="Disordered" evidence="1">
    <location>
        <begin position="333"/>
        <end position="379"/>
    </location>
</feature>
<accession>A0A9P5MZI3</accession>
<comment type="caution">
    <text evidence="3">The sequence shown here is derived from an EMBL/GenBank/DDBJ whole genome shotgun (WGS) entry which is preliminary data.</text>
</comment>
<keyword evidence="4" id="KW-1185">Reference proteome</keyword>
<feature type="domain" description="LysM" evidence="2">
    <location>
        <begin position="71"/>
        <end position="115"/>
    </location>
</feature>
<feature type="region of interest" description="Disordered" evidence="1">
    <location>
        <begin position="136"/>
        <end position="216"/>
    </location>
</feature>
<evidence type="ECO:0000259" key="2">
    <source>
        <dbReference type="PROSITE" id="PS51782"/>
    </source>
</evidence>
<evidence type="ECO:0000313" key="3">
    <source>
        <dbReference type="EMBL" id="KAF8482563.1"/>
    </source>
</evidence>
<dbReference type="SMART" id="SM00257">
    <property type="entry name" value="LysM"/>
    <property type="match status" value="1"/>
</dbReference>
<feature type="compositionally biased region" description="Polar residues" evidence="1">
    <location>
        <begin position="272"/>
        <end position="284"/>
    </location>
</feature>
<feature type="region of interest" description="Disordered" evidence="1">
    <location>
        <begin position="254"/>
        <end position="317"/>
    </location>
</feature>
<gene>
    <name evidence="3" type="ORF">DFH94DRAFT_626632</name>
</gene>
<organism evidence="3 4">
    <name type="scientific">Russula ochroleuca</name>
    <dbReference type="NCBI Taxonomy" id="152965"/>
    <lineage>
        <taxon>Eukaryota</taxon>
        <taxon>Fungi</taxon>
        <taxon>Dikarya</taxon>
        <taxon>Basidiomycota</taxon>
        <taxon>Agaricomycotina</taxon>
        <taxon>Agaricomycetes</taxon>
        <taxon>Russulales</taxon>
        <taxon>Russulaceae</taxon>
        <taxon>Russula</taxon>
    </lineage>
</organism>
<feature type="compositionally biased region" description="Pro residues" evidence="1">
    <location>
        <begin position="48"/>
        <end position="61"/>
    </location>
</feature>
<dbReference type="AlphaFoldDB" id="A0A9P5MZI3"/>
<dbReference type="PANTHER" id="PTHR20932">
    <property type="entry name" value="LYSM AND PUTATIVE PEPTIDOGLYCAN-BINDING DOMAIN-CONTAINING PROTEIN"/>
    <property type="match status" value="1"/>
</dbReference>
<reference evidence="3" key="2">
    <citation type="journal article" date="2020" name="Nat. Commun.">
        <title>Large-scale genome sequencing of mycorrhizal fungi provides insights into the early evolution of symbiotic traits.</title>
        <authorList>
            <person name="Miyauchi S."/>
            <person name="Kiss E."/>
            <person name="Kuo A."/>
            <person name="Drula E."/>
            <person name="Kohler A."/>
            <person name="Sanchez-Garcia M."/>
            <person name="Morin E."/>
            <person name="Andreopoulos B."/>
            <person name="Barry K.W."/>
            <person name="Bonito G."/>
            <person name="Buee M."/>
            <person name="Carver A."/>
            <person name="Chen C."/>
            <person name="Cichocki N."/>
            <person name="Clum A."/>
            <person name="Culley D."/>
            <person name="Crous P.W."/>
            <person name="Fauchery L."/>
            <person name="Girlanda M."/>
            <person name="Hayes R.D."/>
            <person name="Keri Z."/>
            <person name="LaButti K."/>
            <person name="Lipzen A."/>
            <person name="Lombard V."/>
            <person name="Magnuson J."/>
            <person name="Maillard F."/>
            <person name="Murat C."/>
            <person name="Nolan M."/>
            <person name="Ohm R.A."/>
            <person name="Pangilinan J."/>
            <person name="Pereira M.F."/>
            <person name="Perotto S."/>
            <person name="Peter M."/>
            <person name="Pfister S."/>
            <person name="Riley R."/>
            <person name="Sitrit Y."/>
            <person name="Stielow J.B."/>
            <person name="Szollosi G."/>
            <person name="Zifcakova L."/>
            <person name="Stursova M."/>
            <person name="Spatafora J.W."/>
            <person name="Tedersoo L."/>
            <person name="Vaario L.M."/>
            <person name="Yamada A."/>
            <person name="Yan M."/>
            <person name="Wang P."/>
            <person name="Xu J."/>
            <person name="Bruns T."/>
            <person name="Baldrian P."/>
            <person name="Vilgalys R."/>
            <person name="Dunand C."/>
            <person name="Henrissat B."/>
            <person name="Grigoriev I.V."/>
            <person name="Hibbett D."/>
            <person name="Nagy L.G."/>
            <person name="Martin F.M."/>
        </authorList>
    </citation>
    <scope>NUCLEOTIDE SEQUENCE</scope>
    <source>
        <strain evidence="3">Prilba</strain>
    </source>
</reference>
<dbReference type="PROSITE" id="PS51782">
    <property type="entry name" value="LYSM"/>
    <property type="match status" value="1"/>
</dbReference>
<dbReference type="Proteomes" id="UP000759537">
    <property type="component" value="Unassembled WGS sequence"/>
</dbReference>
<dbReference type="SUPFAM" id="SSF54106">
    <property type="entry name" value="LysM domain"/>
    <property type="match status" value="1"/>
</dbReference>
<proteinExistence type="predicted"/>
<protein>
    <recommendedName>
        <fullName evidence="2">LysM domain-containing protein</fullName>
    </recommendedName>
</protein>
<dbReference type="EMBL" id="WHVB01000005">
    <property type="protein sequence ID" value="KAF8482563.1"/>
    <property type="molecule type" value="Genomic_DNA"/>
</dbReference>
<feature type="compositionally biased region" description="Basic and acidic residues" evidence="1">
    <location>
        <begin position="362"/>
        <end position="379"/>
    </location>
</feature>
<dbReference type="PANTHER" id="PTHR20932:SF8">
    <property type="entry name" value="LD22649P"/>
    <property type="match status" value="1"/>
</dbReference>
<sequence>MDSSPTDPHPLRRTSTTARSARYDTGSTRPRLSRVLSPKPNTSAVLARPPPSPSPDFPPLPDRAESHRTVLAHEVSPNDTLAGVALKYGISVTELRRANQLWASDSIHLRRVLYVPLDKVHHADLETVASLLAQRTESDDTGARAPASHLDPHTHTSDSAPVVQRIPSTSLSFFPPPSSRPSTPPSGIPFTSVSSTTPFHSRSHSPATFSTPPRVPSLASNLRTTALSSIFSILPLNASTRDEIMSRLSIDSISNSTTGTASDEDEHELATVPTTPKLRTNGSALISAAPLAMGSRRKSPARTWLSQPSDPNGYREPYSRNVEQIALASSPIHTTQMQPAPAMQLPESMTRSPPRETPPNDPHNKGDWRLSEGDRGRMR</sequence>
<feature type="compositionally biased region" description="Pro residues" evidence="1">
    <location>
        <begin position="174"/>
        <end position="187"/>
    </location>
</feature>
<name>A0A9P5MZI3_9AGAM</name>
<reference evidence="3" key="1">
    <citation type="submission" date="2019-10" db="EMBL/GenBank/DDBJ databases">
        <authorList>
            <consortium name="DOE Joint Genome Institute"/>
            <person name="Kuo A."/>
            <person name="Miyauchi S."/>
            <person name="Kiss E."/>
            <person name="Drula E."/>
            <person name="Kohler A."/>
            <person name="Sanchez-Garcia M."/>
            <person name="Andreopoulos B."/>
            <person name="Barry K.W."/>
            <person name="Bonito G."/>
            <person name="Buee M."/>
            <person name="Carver A."/>
            <person name="Chen C."/>
            <person name="Cichocki N."/>
            <person name="Clum A."/>
            <person name="Culley D."/>
            <person name="Crous P.W."/>
            <person name="Fauchery L."/>
            <person name="Girlanda M."/>
            <person name="Hayes R."/>
            <person name="Keri Z."/>
            <person name="LaButti K."/>
            <person name="Lipzen A."/>
            <person name="Lombard V."/>
            <person name="Magnuson J."/>
            <person name="Maillard F."/>
            <person name="Morin E."/>
            <person name="Murat C."/>
            <person name="Nolan M."/>
            <person name="Ohm R."/>
            <person name="Pangilinan J."/>
            <person name="Pereira M."/>
            <person name="Perotto S."/>
            <person name="Peter M."/>
            <person name="Riley R."/>
            <person name="Sitrit Y."/>
            <person name="Stielow B."/>
            <person name="Szollosi G."/>
            <person name="Zifcakova L."/>
            <person name="Stursova M."/>
            <person name="Spatafora J.W."/>
            <person name="Tedersoo L."/>
            <person name="Vaario L.-M."/>
            <person name="Yamada A."/>
            <person name="Yan M."/>
            <person name="Wang P."/>
            <person name="Xu J."/>
            <person name="Bruns T."/>
            <person name="Baldrian P."/>
            <person name="Vilgalys R."/>
            <person name="Henrissat B."/>
            <person name="Grigoriev I.V."/>
            <person name="Hibbett D."/>
            <person name="Nagy L.G."/>
            <person name="Martin F.M."/>
        </authorList>
    </citation>
    <scope>NUCLEOTIDE SEQUENCE</scope>
    <source>
        <strain evidence="3">Prilba</strain>
    </source>
</reference>
<dbReference type="Pfam" id="PF01476">
    <property type="entry name" value="LysM"/>
    <property type="match status" value="1"/>
</dbReference>
<dbReference type="OrthoDB" id="2107166at2759"/>
<dbReference type="InterPro" id="IPR045030">
    <property type="entry name" value="LYSM1-4"/>
</dbReference>
<evidence type="ECO:0000313" key="4">
    <source>
        <dbReference type="Proteomes" id="UP000759537"/>
    </source>
</evidence>
<dbReference type="InterPro" id="IPR036779">
    <property type="entry name" value="LysM_dom_sf"/>
</dbReference>
<evidence type="ECO:0000256" key="1">
    <source>
        <dbReference type="SAM" id="MobiDB-lite"/>
    </source>
</evidence>
<dbReference type="CDD" id="cd00118">
    <property type="entry name" value="LysM"/>
    <property type="match status" value="1"/>
</dbReference>
<dbReference type="Gene3D" id="3.10.350.10">
    <property type="entry name" value="LysM domain"/>
    <property type="match status" value="1"/>
</dbReference>
<feature type="region of interest" description="Disordered" evidence="1">
    <location>
        <begin position="1"/>
        <end position="63"/>
    </location>
</feature>
<feature type="compositionally biased region" description="Polar residues" evidence="1">
    <location>
        <begin position="189"/>
        <end position="211"/>
    </location>
</feature>
<dbReference type="InterPro" id="IPR018392">
    <property type="entry name" value="LysM"/>
</dbReference>